<feature type="domain" description="Helicase ATP-binding" evidence="12">
    <location>
        <begin position="58"/>
        <end position="229"/>
    </location>
</feature>
<dbReference type="CDD" id="cd18787">
    <property type="entry name" value="SF2_C_DEAD"/>
    <property type="match status" value="1"/>
</dbReference>
<dbReference type="InterPro" id="IPR027450">
    <property type="entry name" value="AlkB-like"/>
</dbReference>
<dbReference type="Pfam" id="PF13532">
    <property type="entry name" value="2OG-FeII_Oxy_2"/>
    <property type="match status" value="1"/>
</dbReference>
<organism evidence="16 17">
    <name type="scientific">Coemansia pectinata</name>
    <dbReference type="NCBI Taxonomy" id="1052879"/>
    <lineage>
        <taxon>Eukaryota</taxon>
        <taxon>Fungi</taxon>
        <taxon>Fungi incertae sedis</taxon>
        <taxon>Zoopagomycota</taxon>
        <taxon>Kickxellomycotina</taxon>
        <taxon>Kickxellomycetes</taxon>
        <taxon>Kickxellales</taxon>
        <taxon>Kickxellaceae</taxon>
        <taxon>Coemansia</taxon>
    </lineage>
</organism>
<dbReference type="GO" id="GO:0003724">
    <property type="term" value="F:RNA helicase activity"/>
    <property type="evidence" value="ECO:0007669"/>
    <property type="project" value="UniProtKB-EC"/>
</dbReference>
<keyword evidence="3 10" id="KW-0378">Hydrolase</keyword>
<keyword evidence="5 10" id="KW-0067">ATP-binding</keyword>
<comment type="similarity">
    <text evidence="8">Belongs to the DEAD box helicase family. DDX47/RRP3 subfamily.</text>
</comment>
<feature type="compositionally biased region" description="Basic residues" evidence="11">
    <location>
        <begin position="448"/>
        <end position="463"/>
    </location>
</feature>
<dbReference type="InterPro" id="IPR050079">
    <property type="entry name" value="DEAD_box_RNA_helicase"/>
</dbReference>
<dbReference type="GO" id="GO:0005524">
    <property type="term" value="F:ATP binding"/>
    <property type="evidence" value="ECO:0007669"/>
    <property type="project" value="UniProtKB-KW"/>
</dbReference>
<dbReference type="GO" id="GO:0005829">
    <property type="term" value="C:cytosol"/>
    <property type="evidence" value="ECO:0007669"/>
    <property type="project" value="TreeGrafter"/>
</dbReference>
<dbReference type="PROSITE" id="PS51194">
    <property type="entry name" value="HELICASE_CTER"/>
    <property type="match status" value="1"/>
</dbReference>
<sequence>MSDWNELSEIKVGSSNSETPAKAVANVTFADIGVMPQLCEACDKLGFKTPTEIQRESIPWALQGRDVIGLAQTGSGKTAAFSLPILQELWNNPSPLFACVMAPTRELAYQIAETIEALGSGIGAKCAVIVGGMDLITQQIALSKKPHIVVCTPGRLQDHLENTKGFSLRTLKYLVMDEADRLLDMDFGPKIDQILKVIPRERNTFLFSATMTTKVAKLQRASLSNPVKIEVSTKYSTVDKLLQYYMFFPFKRKDCYLVWLMNEMAGQSAIVFARTCNEVLRIGLLLRNLGIEAIPLHGQLAMDKRLGALNKFKSGARNVLVATDVASRGLDIPAVDLVVNFDIPSFSKDYIHRVGRTARAGRSGKAISFVTQYDVELLQRIEQVIGKKLDEFPGEKDAIMLLQERVNEAQRMATLELKEIQSSAKGKGKKRGRDDGDKQISLSEAKKLSKHGKHQKSNNSRRKMNGDSDMLYHELFGEASDDDLEFLDDFEEPIPGLVVYRNVQSAEQCLQYFSWLTSEYFPDTPSNTSNRRVNQGMHFGALTDPDTPLGQLCQICTTLSGLLPASVLARSVVFDQAIINLYDRGEGIGDHVDLLRFEDGVVGFSFGGSATMRMRKVGSGDMQRAATYTRELESEDPEEVTVRLNAGDVYAMSGEARYQWTHGIPKTSAGVDNVQSRRISVTLRKLAVQADQSQV</sequence>
<dbReference type="EC" id="3.6.4.13" evidence="16"/>
<dbReference type="GO" id="GO:0005634">
    <property type="term" value="C:nucleus"/>
    <property type="evidence" value="ECO:0007669"/>
    <property type="project" value="UniProtKB-SubCell"/>
</dbReference>
<dbReference type="InterPro" id="IPR044765">
    <property type="entry name" value="DDX47/Rrp3_DEADc"/>
</dbReference>
<dbReference type="Gene3D" id="3.40.50.300">
    <property type="entry name" value="P-loop containing nucleotide triphosphate hydrolases"/>
    <property type="match status" value="2"/>
</dbReference>
<dbReference type="InterPro" id="IPR037151">
    <property type="entry name" value="AlkB-like_sf"/>
</dbReference>
<dbReference type="Gene3D" id="2.60.120.590">
    <property type="entry name" value="Alpha-ketoglutarate-dependent dioxygenase AlkB-like"/>
    <property type="match status" value="1"/>
</dbReference>
<dbReference type="Proteomes" id="UP001140011">
    <property type="component" value="Unassembled WGS sequence"/>
</dbReference>
<feature type="region of interest" description="Disordered" evidence="11">
    <location>
        <begin position="418"/>
        <end position="466"/>
    </location>
</feature>
<dbReference type="GO" id="GO:0016787">
    <property type="term" value="F:hydrolase activity"/>
    <property type="evidence" value="ECO:0007669"/>
    <property type="project" value="UniProtKB-KW"/>
</dbReference>
<comment type="caution">
    <text evidence="16">The sequence shown here is derived from an EMBL/GenBank/DDBJ whole genome shotgun (WGS) entry which is preliminary data.</text>
</comment>
<dbReference type="SMART" id="SM00487">
    <property type="entry name" value="DEXDc"/>
    <property type="match status" value="1"/>
</dbReference>
<dbReference type="PROSITE" id="PS51471">
    <property type="entry name" value="FE2OG_OXY"/>
    <property type="match status" value="1"/>
</dbReference>
<evidence type="ECO:0000256" key="6">
    <source>
        <dbReference type="ARBA" id="ARBA00022884"/>
    </source>
</evidence>
<feature type="domain" description="Fe2OG dioxygenase" evidence="15">
    <location>
        <begin position="573"/>
        <end position="687"/>
    </location>
</feature>
<comment type="subcellular location">
    <subcellularLocation>
        <location evidence="1">Nucleus</location>
    </subcellularLocation>
</comment>
<dbReference type="InterPro" id="IPR000629">
    <property type="entry name" value="RNA-helicase_DEAD-box_CS"/>
</dbReference>
<dbReference type="SUPFAM" id="SSF52540">
    <property type="entry name" value="P-loop containing nucleoside triphosphate hydrolases"/>
    <property type="match status" value="1"/>
</dbReference>
<dbReference type="PROSITE" id="PS51195">
    <property type="entry name" value="Q_MOTIF"/>
    <property type="match status" value="1"/>
</dbReference>
<evidence type="ECO:0000256" key="7">
    <source>
        <dbReference type="ARBA" id="ARBA00023242"/>
    </source>
</evidence>
<dbReference type="InterPro" id="IPR001650">
    <property type="entry name" value="Helicase_C-like"/>
</dbReference>
<accession>A0A9W8H433</accession>
<evidence type="ECO:0000256" key="8">
    <source>
        <dbReference type="ARBA" id="ARBA00024350"/>
    </source>
</evidence>
<feature type="domain" description="DEAD-box RNA helicase Q" evidence="14">
    <location>
        <begin position="27"/>
        <end position="55"/>
    </location>
</feature>
<dbReference type="SUPFAM" id="SSF51197">
    <property type="entry name" value="Clavaminate synthase-like"/>
    <property type="match status" value="1"/>
</dbReference>
<dbReference type="PROSITE" id="PS00039">
    <property type="entry name" value="DEAD_ATP_HELICASE"/>
    <property type="match status" value="1"/>
</dbReference>
<evidence type="ECO:0000256" key="2">
    <source>
        <dbReference type="ARBA" id="ARBA00022741"/>
    </source>
</evidence>
<dbReference type="InterPro" id="IPR014001">
    <property type="entry name" value="Helicase_ATP-bd"/>
</dbReference>
<dbReference type="PANTHER" id="PTHR47959:SF20">
    <property type="entry name" value="RNA HELICASE"/>
    <property type="match status" value="1"/>
</dbReference>
<dbReference type="CDD" id="cd17954">
    <property type="entry name" value="DEADc_DDX47"/>
    <property type="match status" value="1"/>
</dbReference>
<dbReference type="AlphaFoldDB" id="A0A9W8H433"/>
<evidence type="ECO:0000259" key="14">
    <source>
        <dbReference type="PROSITE" id="PS51195"/>
    </source>
</evidence>
<proteinExistence type="inferred from homology"/>
<dbReference type="InterPro" id="IPR011545">
    <property type="entry name" value="DEAD/DEAH_box_helicase_dom"/>
</dbReference>
<dbReference type="EMBL" id="JANBUH010000037">
    <property type="protein sequence ID" value="KAJ2756065.1"/>
    <property type="molecule type" value="Genomic_DNA"/>
</dbReference>
<dbReference type="Pfam" id="PF00270">
    <property type="entry name" value="DEAD"/>
    <property type="match status" value="1"/>
</dbReference>
<dbReference type="InterPro" id="IPR027417">
    <property type="entry name" value="P-loop_NTPase"/>
</dbReference>
<evidence type="ECO:0000259" key="13">
    <source>
        <dbReference type="PROSITE" id="PS51194"/>
    </source>
</evidence>
<evidence type="ECO:0000256" key="3">
    <source>
        <dbReference type="ARBA" id="ARBA00022801"/>
    </source>
</evidence>
<evidence type="ECO:0000256" key="5">
    <source>
        <dbReference type="ARBA" id="ARBA00022840"/>
    </source>
</evidence>
<evidence type="ECO:0000256" key="4">
    <source>
        <dbReference type="ARBA" id="ARBA00022806"/>
    </source>
</evidence>
<dbReference type="PROSITE" id="PS51192">
    <property type="entry name" value="HELICASE_ATP_BIND_1"/>
    <property type="match status" value="1"/>
</dbReference>
<evidence type="ECO:0000256" key="1">
    <source>
        <dbReference type="ARBA" id="ARBA00004123"/>
    </source>
</evidence>
<evidence type="ECO:0000313" key="17">
    <source>
        <dbReference type="Proteomes" id="UP001140011"/>
    </source>
</evidence>
<dbReference type="InterPro" id="IPR014014">
    <property type="entry name" value="RNA_helicase_DEAD_Q_motif"/>
</dbReference>
<dbReference type="Pfam" id="PF00271">
    <property type="entry name" value="Helicase_C"/>
    <property type="match status" value="1"/>
</dbReference>
<keyword evidence="4 10" id="KW-0347">Helicase</keyword>
<dbReference type="InterPro" id="IPR005123">
    <property type="entry name" value="Oxoglu/Fe-dep_dioxygenase_dom"/>
</dbReference>
<reference evidence="16" key="1">
    <citation type="submission" date="2022-07" db="EMBL/GenBank/DDBJ databases">
        <title>Phylogenomic reconstructions and comparative analyses of Kickxellomycotina fungi.</title>
        <authorList>
            <person name="Reynolds N.K."/>
            <person name="Stajich J.E."/>
            <person name="Barry K."/>
            <person name="Grigoriev I.V."/>
            <person name="Crous P."/>
            <person name="Smith M.E."/>
        </authorList>
    </citation>
    <scope>NUCLEOTIDE SEQUENCE</scope>
    <source>
        <strain evidence="16">BCRC 34297</strain>
    </source>
</reference>
<dbReference type="PANTHER" id="PTHR47959">
    <property type="entry name" value="ATP-DEPENDENT RNA HELICASE RHLE-RELATED"/>
    <property type="match status" value="1"/>
</dbReference>
<keyword evidence="6" id="KW-0694">RNA-binding</keyword>
<name>A0A9W8H433_9FUNG</name>
<keyword evidence="7" id="KW-0539">Nucleus</keyword>
<gene>
    <name evidence="16" type="primary">RRP3</name>
    <name evidence="16" type="ORF">GGI19_001126</name>
</gene>
<feature type="short sequence motif" description="Q motif" evidence="9">
    <location>
        <begin position="27"/>
        <end position="55"/>
    </location>
</feature>
<evidence type="ECO:0000313" key="16">
    <source>
        <dbReference type="EMBL" id="KAJ2756065.1"/>
    </source>
</evidence>
<keyword evidence="17" id="KW-1185">Reference proteome</keyword>
<protein>
    <submittedName>
        <fullName evidence="16">Ribosomal RNA processing protein</fullName>
        <ecNumber evidence="16">3.6.4.13</ecNumber>
    </submittedName>
</protein>
<dbReference type="GO" id="GO:0003723">
    <property type="term" value="F:RNA binding"/>
    <property type="evidence" value="ECO:0007669"/>
    <property type="project" value="UniProtKB-KW"/>
</dbReference>
<evidence type="ECO:0000256" key="10">
    <source>
        <dbReference type="RuleBase" id="RU000492"/>
    </source>
</evidence>
<evidence type="ECO:0000259" key="12">
    <source>
        <dbReference type="PROSITE" id="PS51192"/>
    </source>
</evidence>
<dbReference type="OrthoDB" id="10261904at2759"/>
<evidence type="ECO:0000256" key="9">
    <source>
        <dbReference type="PROSITE-ProRule" id="PRU00552"/>
    </source>
</evidence>
<evidence type="ECO:0000256" key="11">
    <source>
        <dbReference type="SAM" id="MobiDB-lite"/>
    </source>
</evidence>
<evidence type="ECO:0000259" key="15">
    <source>
        <dbReference type="PROSITE" id="PS51471"/>
    </source>
</evidence>
<feature type="domain" description="Helicase C-terminal" evidence="13">
    <location>
        <begin position="256"/>
        <end position="400"/>
    </location>
</feature>
<keyword evidence="2 10" id="KW-0547">Nucleotide-binding</keyword>
<dbReference type="SMART" id="SM00490">
    <property type="entry name" value="HELICc"/>
    <property type="match status" value="1"/>
</dbReference>